<dbReference type="Proteomes" id="UP000290289">
    <property type="component" value="Chromosome 17"/>
</dbReference>
<evidence type="ECO:0000313" key="1">
    <source>
        <dbReference type="EMBL" id="RXH67294.1"/>
    </source>
</evidence>
<protein>
    <submittedName>
        <fullName evidence="1">Uncharacterized protein</fullName>
    </submittedName>
</protein>
<comment type="caution">
    <text evidence="1">The sequence shown here is derived from an EMBL/GenBank/DDBJ whole genome shotgun (WGS) entry which is preliminary data.</text>
</comment>
<evidence type="ECO:0000313" key="2">
    <source>
        <dbReference type="Proteomes" id="UP000290289"/>
    </source>
</evidence>
<sequence length="72" mass="8117">MAFVYNGVLYWSGHCDGCFLDLGLDPFADHECRFTVFDYPKDLNFVVECSSVSGGVVRMSDFHRDTRTLSGI</sequence>
<dbReference type="AlphaFoldDB" id="A0A498HAJ9"/>
<dbReference type="STRING" id="3750.A0A498HAJ9"/>
<name>A0A498HAJ9_MALDO</name>
<dbReference type="EMBL" id="RDQH01000343">
    <property type="protein sequence ID" value="RXH67294.1"/>
    <property type="molecule type" value="Genomic_DNA"/>
</dbReference>
<keyword evidence="2" id="KW-1185">Reference proteome</keyword>
<reference evidence="1 2" key="1">
    <citation type="submission" date="2018-10" db="EMBL/GenBank/DDBJ databases">
        <title>A high-quality apple genome assembly.</title>
        <authorList>
            <person name="Hu J."/>
        </authorList>
    </citation>
    <scope>NUCLEOTIDE SEQUENCE [LARGE SCALE GENOMIC DNA]</scope>
    <source>
        <strain evidence="2">cv. HFTH1</strain>
        <tissue evidence="1">Young leaf</tissue>
    </source>
</reference>
<gene>
    <name evidence="1" type="ORF">DVH24_027414</name>
</gene>
<accession>A0A498HAJ9</accession>
<organism evidence="1 2">
    <name type="scientific">Malus domestica</name>
    <name type="common">Apple</name>
    <name type="synonym">Pyrus malus</name>
    <dbReference type="NCBI Taxonomy" id="3750"/>
    <lineage>
        <taxon>Eukaryota</taxon>
        <taxon>Viridiplantae</taxon>
        <taxon>Streptophyta</taxon>
        <taxon>Embryophyta</taxon>
        <taxon>Tracheophyta</taxon>
        <taxon>Spermatophyta</taxon>
        <taxon>Magnoliopsida</taxon>
        <taxon>eudicotyledons</taxon>
        <taxon>Gunneridae</taxon>
        <taxon>Pentapetalae</taxon>
        <taxon>rosids</taxon>
        <taxon>fabids</taxon>
        <taxon>Rosales</taxon>
        <taxon>Rosaceae</taxon>
        <taxon>Amygdaloideae</taxon>
        <taxon>Maleae</taxon>
        <taxon>Malus</taxon>
    </lineage>
</organism>
<proteinExistence type="predicted"/>